<dbReference type="EMBL" id="OW240921">
    <property type="protein sequence ID" value="CAH2319520.1"/>
    <property type="molecule type" value="Genomic_DNA"/>
</dbReference>
<dbReference type="AlphaFoldDB" id="A0AAD1WNN3"/>
<gene>
    <name evidence="14" type="ORF">PECUL_23A046312</name>
</gene>
<reference evidence="14" key="1">
    <citation type="submission" date="2022-03" db="EMBL/GenBank/DDBJ databases">
        <authorList>
            <person name="Alioto T."/>
            <person name="Alioto T."/>
            <person name="Gomez Garrido J."/>
        </authorList>
    </citation>
    <scope>NUCLEOTIDE SEQUENCE</scope>
</reference>
<evidence type="ECO:0000256" key="10">
    <source>
        <dbReference type="ARBA" id="ARBA00044754"/>
    </source>
</evidence>
<dbReference type="Proteomes" id="UP001295444">
    <property type="component" value="Chromosome 10"/>
</dbReference>
<evidence type="ECO:0000256" key="13">
    <source>
        <dbReference type="SAM" id="MobiDB-lite"/>
    </source>
</evidence>
<keyword evidence="7" id="KW-0969">Cilium</keyword>
<evidence type="ECO:0000256" key="5">
    <source>
        <dbReference type="ARBA" id="ARBA00022846"/>
    </source>
</evidence>
<evidence type="ECO:0000256" key="8">
    <source>
        <dbReference type="ARBA" id="ARBA00023212"/>
    </source>
</evidence>
<protein>
    <recommendedName>
        <fullName evidence="11">Dynein regulatory complex protein 12</fullName>
    </recommendedName>
</protein>
<dbReference type="PANTHER" id="PTHR28656">
    <property type="entry name" value="COILED-COIL DOMAIN-CONTAINING PROTEIN 153"/>
    <property type="match status" value="1"/>
</dbReference>
<keyword evidence="15" id="KW-1185">Reference proteome</keyword>
<keyword evidence="6 12" id="KW-0175">Coiled coil</keyword>
<keyword evidence="8" id="KW-0206">Cytoskeleton</keyword>
<comment type="similarity">
    <text evidence="10">Belongs to the DRC12 family.</text>
</comment>
<evidence type="ECO:0000313" key="15">
    <source>
        <dbReference type="Proteomes" id="UP001295444"/>
    </source>
</evidence>
<comment type="function">
    <text evidence="1">Component of the nexin-dynein regulatory complex (N-DRC), a key regulator of ciliary/flagellar motility which maintains the alignment and integrity of the distal axoneme and regulates microtubule sliding in motile axonemes.</text>
</comment>
<keyword evidence="9" id="KW-0966">Cell projection</keyword>
<proteinExistence type="inferred from homology"/>
<keyword evidence="5" id="KW-0282">Flagellum</keyword>
<evidence type="ECO:0000256" key="6">
    <source>
        <dbReference type="ARBA" id="ARBA00023054"/>
    </source>
</evidence>
<name>A0AAD1WNN3_PELCU</name>
<evidence type="ECO:0000256" key="7">
    <source>
        <dbReference type="ARBA" id="ARBA00023069"/>
    </source>
</evidence>
<accession>A0AAD1WNN3</accession>
<evidence type="ECO:0000256" key="1">
    <source>
        <dbReference type="ARBA" id="ARBA00003029"/>
    </source>
</evidence>
<comment type="subunit">
    <text evidence="3">Component of the nexin-dynein regulatory complex (N-DRC).</text>
</comment>
<comment type="subcellular location">
    <subcellularLocation>
        <location evidence="2">Cytoplasm</location>
        <location evidence="2">Cytoskeleton</location>
        <location evidence="2">Flagellum axoneme</location>
    </subcellularLocation>
</comment>
<evidence type="ECO:0000256" key="12">
    <source>
        <dbReference type="SAM" id="Coils"/>
    </source>
</evidence>
<evidence type="ECO:0000256" key="11">
    <source>
        <dbReference type="ARBA" id="ARBA00044800"/>
    </source>
</evidence>
<evidence type="ECO:0000256" key="9">
    <source>
        <dbReference type="ARBA" id="ARBA00023273"/>
    </source>
</evidence>
<evidence type="ECO:0000256" key="3">
    <source>
        <dbReference type="ARBA" id="ARBA00011248"/>
    </source>
</evidence>
<feature type="compositionally biased region" description="Basic residues" evidence="13">
    <location>
        <begin position="1"/>
        <end position="17"/>
    </location>
</feature>
<keyword evidence="4" id="KW-0963">Cytoplasm</keyword>
<organism evidence="14 15">
    <name type="scientific">Pelobates cultripes</name>
    <name type="common">Western spadefoot toad</name>
    <dbReference type="NCBI Taxonomy" id="61616"/>
    <lineage>
        <taxon>Eukaryota</taxon>
        <taxon>Metazoa</taxon>
        <taxon>Chordata</taxon>
        <taxon>Craniata</taxon>
        <taxon>Vertebrata</taxon>
        <taxon>Euteleostomi</taxon>
        <taxon>Amphibia</taxon>
        <taxon>Batrachia</taxon>
        <taxon>Anura</taxon>
        <taxon>Pelobatoidea</taxon>
        <taxon>Pelobatidae</taxon>
        <taxon>Pelobates</taxon>
    </lineage>
</organism>
<dbReference type="InterPro" id="IPR033585">
    <property type="entry name" value="DRC12-like"/>
</dbReference>
<feature type="coiled-coil region" evidence="12">
    <location>
        <begin position="39"/>
        <end position="159"/>
    </location>
</feature>
<evidence type="ECO:0000256" key="4">
    <source>
        <dbReference type="ARBA" id="ARBA00022490"/>
    </source>
</evidence>
<evidence type="ECO:0000256" key="2">
    <source>
        <dbReference type="ARBA" id="ARBA00004611"/>
    </source>
</evidence>
<sequence>MPPKLKGKTQKKKKTKKQKDGSGSIEEQYRRAALEVDVLQDHLALRRHVTRRAQELKEELQEKLQVLQSDIEGERDEKQAIYSEMTRKQRNLELESSERIQSLEEEVAELKLKLAKSQNELRTFQEESARKAAEKEVEITDLRTEVENMEKEYETLLHSCLDQLLSKLNTADLQWTKQALSIHQQHKEMLLDCGLNPLDI</sequence>
<feature type="region of interest" description="Disordered" evidence="13">
    <location>
        <begin position="1"/>
        <end position="27"/>
    </location>
</feature>
<evidence type="ECO:0000313" key="14">
    <source>
        <dbReference type="EMBL" id="CAH2319520.1"/>
    </source>
</evidence>
<dbReference type="PANTHER" id="PTHR28656:SF1">
    <property type="entry name" value="COILED-COIL DOMAIN-CONTAINING PROTEIN 153"/>
    <property type="match status" value="1"/>
</dbReference>